<organism evidence="1 2">
    <name type="scientific">Sinorhizobium phage ort11</name>
    <dbReference type="NCBI Taxonomy" id="2599764"/>
    <lineage>
        <taxon>Viruses</taxon>
        <taxon>Duplodnaviria</taxon>
        <taxon>Heunggongvirae</taxon>
        <taxon>Uroviricota</taxon>
        <taxon>Caudoviricetes</taxon>
        <taxon>Schitoviridae</taxon>
        <taxon>Huelvavirus</taxon>
        <taxon>Huelvavirus ort11</taxon>
    </lineage>
</organism>
<dbReference type="EMBL" id="MN228696">
    <property type="protein sequence ID" value="QEP29883.1"/>
    <property type="molecule type" value="Genomic_DNA"/>
</dbReference>
<proteinExistence type="predicted"/>
<accession>A0A5C2H6H0</accession>
<evidence type="ECO:0000313" key="1">
    <source>
        <dbReference type="EMBL" id="QEP29883.1"/>
    </source>
</evidence>
<gene>
    <name evidence="1" type="ORF">Smphiort11_085</name>
</gene>
<name>A0A5C2H6H0_9CAUD</name>
<protein>
    <submittedName>
        <fullName evidence="1">Uncharacterized protein</fullName>
    </submittedName>
</protein>
<evidence type="ECO:0000313" key="2">
    <source>
        <dbReference type="Proteomes" id="UP000322838"/>
    </source>
</evidence>
<dbReference type="Proteomes" id="UP000322838">
    <property type="component" value="Segment"/>
</dbReference>
<sequence>MNLLKLFERLALGELSNLSISQEGVAIAEKDYPKLVNYTNEGLEKLYTRFILKEKALLIEQHSYITNYHLIPRYSQSMGQNPKDVKYILDQHCASFTGDLIKILEVYDVNGCKRVLNDAECYESLFTPQPHTLQVPNPVQGEPLNVTYQAAHKKLLVADLKYEIEIPSYMEMLLQFYVAYKVYCNMNGQENNAKGQEYLASYETGCLEIENKDLVNGTISTTNTKFHKRGWV</sequence>
<reference evidence="2" key="1">
    <citation type="submission" date="2019-07" db="EMBL/GenBank/DDBJ databases">
        <authorList>
            <person name="Cubo M.T."/>
            <person name="Espuny M.D.R."/>
            <person name="Balsanelli E."/>
        </authorList>
    </citation>
    <scope>NUCLEOTIDE SEQUENCE [LARGE SCALE GENOMIC DNA]</scope>
</reference>
<keyword evidence="2" id="KW-1185">Reference proteome</keyword>